<reference evidence="4 5" key="1">
    <citation type="submission" date="2010-01" db="EMBL/GenBank/DDBJ databases">
        <authorList>
            <person name="Dodson R."/>
            <person name="Madupu R."/>
            <person name="Durkin A.S."/>
            <person name="Torralba M."/>
            <person name="Methe B."/>
            <person name="Sutton G.G."/>
            <person name="Strausberg R.L."/>
            <person name="Nelson K.E."/>
        </authorList>
    </citation>
    <scope>NUCLEOTIDE SEQUENCE [LARGE SCALE GENOMIC DNA]</scope>
    <source>
        <strain evidence="4 5">653-L</strain>
    </source>
</reference>
<keyword evidence="5" id="KW-1185">Reference proteome</keyword>
<dbReference type="EMBL" id="ADJN01000064">
    <property type="protein sequence ID" value="EFD04434.1"/>
    <property type="molecule type" value="Genomic_DNA"/>
</dbReference>
<dbReference type="SUPFAM" id="SSF49478">
    <property type="entry name" value="Cna protein B-type domain"/>
    <property type="match status" value="1"/>
</dbReference>
<dbReference type="CDD" id="cd00222">
    <property type="entry name" value="CollagenBindB"/>
    <property type="match status" value="1"/>
</dbReference>
<evidence type="ECO:0000256" key="2">
    <source>
        <dbReference type="SAM" id="SignalP"/>
    </source>
</evidence>
<dbReference type="Proteomes" id="UP000004206">
    <property type="component" value="Unassembled WGS sequence"/>
</dbReference>
<keyword evidence="2" id="KW-0732">Signal</keyword>
<keyword evidence="1" id="KW-1133">Transmembrane helix</keyword>
<dbReference type="InterPro" id="IPR013783">
    <property type="entry name" value="Ig-like_fold"/>
</dbReference>
<dbReference type="RefSeq" id="WP_002844387.1">
    <property type="nucleotide sequence ID" value="NZ_ADJN01000064.1"/>
</dbReference>
<gene>
    <name evidence="4" type="ORF">HMPREF0631_0074</name>
</gene>
<evidence type="ECO:0000313" key="5">
    <source>
        <dbReference type="Proteomes" id="UP000004206"/>
    </source>
</evidence>
<dbReference type="InterPro" id="IPR008454">
    <property type="entry name" value="Collagen-bd_Cna-like_B-typ_dom"/>
</dbReference>
<comment type="caution">
    <text evidence="4">The sequence shown here is derived from an EMBL/GenBank/DDBJ whole genome shotgun (WGS) entry which is preliminary data.</text>
</comment>
<dbReference type="Pfam" id="PF05738">
    <property type="entry name" value="Cna_B"/>
    <property type="match status" value="1"/>
</dbReference>
<feature type="domain" description="CNA-B" evidence="3">
    <location>
        <begin position="186"/>
        <end position="266"/>
    </location>
</feature>
<evidence type="ECO:0000259" key="3">
    <source>
        <dbReference type="Pfam" id="PF05738"/>
    </source>
</evidence>
<feature type="chain" id="PRO_5003048600" evidence="2">
    <location>
        <begin position="29"/>
        <end position="328"/>
    </location>
</feature>
<evidence type="ECO:0000313" key="4">
    <source>
        <dbReference type="EMBL" id="EFD04434.1"/>
    </source>
</evidence>
<dbReference type="GeneID" id="79843363"/>
<name>D3MTV0_9FIRM</name>
<organism evidence="4 5">
    <name type="scientific">Peptostreptococcus anaerobius 653-L</name>
    <dbReference type="NCBI Taxonomy" id="596329"/>
    <lineage>
        <taxon>Bacteria</taxon>
        <taxon>Bacillati</taxon>
        <taxon>Bacillota</taxon>
        <taxon>Clostridia</taxon>
        <taxon>Peptostreptococcales</taxon>
        <taxon>Peptostreptococcaceae</taxon>
        <taxon>Peptostreptococcus</taxon>
    </lineage>
</organism>
<accession>D3MTV0</accession>
<keyword evidence="1" id="KW-0472">Membrane</keyword>
<protein>
    <submittedName>
        <fullName evidence="4">LPXTG-motif cell wall anchor domain protein</fullName>
    </submittedName>
</protein>
<dbReference type="eggNOG" id="ENOG5032RQN">
    <property type="taxonomic scope" value="Bacteria"/>
</dbReference>
<keyword evidence="1" id="KW-0812">Transmembrane</keyword>
<dbReference type="Gene3D" id="2.60.40.10">
    <property type="entry name" value="Immunoglobulins"/>
    <property type="match status" value="1"/>
</dbReference>
<dbReference type="Gene3D" id="2.60.40.1140">
    <property type="entry name" value="Collagen-binding surface protein Cna, B-type domain"/>
    <property type="match status" value="1"/>
</dbReference>
<feature type="signal peptide" evidence="2">
    <location>
        <begin position="1"/>
        <end position="28"/>
    </location>
</feature>
<proteinExistence type="predicted"/>
<feature type="transmembrane region" description="Helical" evidence="1">
    <location>
        <begin position="297"/>
        <end position="317"/>
    </location>
</feature>
<sequence length="328" mass="37543">MKGINKSKLLCLFVLLFGIAFNFQNVYASNNINSPEQIDFTISYTDGSDGIKDAEFSIYKIGNIDKNNNISLSEDFSKYPINYDKVKKSQWNEYANTLKGYVKKDKVKAFCKGKTDDKGLLNVKVNKGLYLIVGEDLFTGSYKYMSNPFVVLLPEKDTETGIYLDKSRAYPKLTKETRTKKTIDLDVLKVWDDDGYENKRPGFIEVELLGNGKSKESVRLNKDNNWTYVWKNLDSSVSWTVVEKNVNRKRYEVKVKNYDNSFVITNIYLPATLPKPAPTPQQVAFKKPPMLPQTGQLWWPVYFLSGMGIISIVIGYVKEKRKGEGNEI</sequence>
<dbReference type="OrthoDB" id="1747537at2"/>
<dbReference type="AlphaFoldDB" id="D3MTV0"/>
<evidence type="ECO:0000256" key="1">
    <source>
        <dbReference type="SAM" id="Phobius"/>
    </source>
</evidence>